<keyword evidence="6" id="KW-1185">Reference proteome</keyword>
<evidence type="ECO:0000256" key="3">
    <source>
        <dbReference type="ARBA" id="ARBA00023125"/>
    </source>
</evidence>
<dbReference type="GO" id="GO:0003677">
    <property type="term" value="F:DNA binding"/>
    <property type="evidence" value="ECO:0007669"/>
    <property type="project" value="UniProtKB-KW"/>
</dbReference>
<keyword evidence="5" id="KW-0255">Endonuclease</keyword>
<accession>A0A4U1CHU4</accession>
<evidence type="ECO:0000313" key="5">
    <source>
        <dbReference type="EMBL" id="TKC04865.1"/>
    </source>
</evidence>
<evidence type="ECO:0000259" key="4">
    <source>
        <dbReference type="Pfam" id="PF01420"/>
    </source>
</evidence>
<evidence type="ECO:0000256" key="2">
    <source>
        <dbReference type="ARBA" id="ARBA00022747"/>
    </source>
</evidence>
<proteinExistence type="inferred from homology"/>
<name>A0A4U1CHU4_9SPHI</name>
<sequence length="502" mass="57258">MMSEKKSQVTSKGWTEVNLLELLLSLESGSRPIGGVKNIKDGIPSIGAEHLNSKGGFKFQNIKFISKEFSRKMINGKVSVDDILIVKDGATTGKIAIVEKNFPFDEAYINEHVFICRPSKFVIPKYLFWFLWSQAGQSRILKNFKGSAQGGINASFAKNTLIPVAPYNEQKRIISIIENLNKTLVNFEIKHCEIQELITKAFRKFTSNEKGELTTRKIGSFCSEQRIPIGKNWHDKRLIGVSNESGITNLRIGGKTTFEKYKVVNPGDFIYNPMRVDIGSIAIWEGQDVALTSPDYIVFKINHTISPILLLKYLKSPLGLSEIKNNTQGSVRSRLYFDNLAKIDFPFLSENQQIEAQIVLETLEKVKIESENIIFQMQSVFHKMLQKAYLGQLKTNNTKDEEVDVLLNKIKLEIAEYSINRLENNKLQRKIMTRMKTNGKTIMEILSEAGKPMLVKHLWEESVHAKDIDGFYATLKILIEIEKKVVEIREGNDYYINLHNEN</sequence>
<dbReference type="InterPro" id="IPR044946">
    <property type="entry name" value="Restrct_endonuc_typeI_TRD_sf"/>
</dbReference>
<evidence type="ECO:0000256" key="1">
    <source>
        <dbReference type="ARBA" id="ARBA00010923"/>
    </source>
</evidence>
<dbReference type="Proteomes" id="UP000307244">
    <property type="component" value="Unassembled WGS sequence"/>
</dbReference>
<comment type="similarity">
    <text evidence="1">Belongs to the type-I restriction system S methylase family.</text>
</comment>
<keyword evidence="5" id="KW-0540">Nuclease</keyword>
<keyword evidence="5" id="KW-0378">Hydrolase</keyword>
<dbReference type="SUPFAM" id="SSF116734">
    <property type="entry name" value="DNA methylase specificity domain"/>
    <property type="match status" value="2"/>
</dbReference>
<dbReference type="InterPro" id="IPR000055">
    <property type="entry name" value="Restrct_endonuc_typeI_TRD"/>
</dbReference>
<dbReference type="AlphaFoldDB" id="A0A4U1CHU4"/>
<organism evidence="5 6">
    <name type="scientific">Pedobacter frigoris</name>
    <dbReference type="NCBI Taxonomy" id="2571272"/>
    <lineage>
        <taxon>Bacteria</taxon>
        <taxon>Pseudomonadati</taxon>
        <taxon>Bacteroidota</taxon>
        <taxon>Sphingobacteriia</taxon>
        <taxon>Sphingobacteriales</taxon>
        <taxon>Sphingobacteriaceae</taxon>
        <taxon>Pedobacter</taxon>
    </lineage>
</organism>
<dbReference type="EMBL" id="SWBQ01000004">
    <property type="protein sequence ID" value="TKC04865.1"/>
    <property type="molecule type" value="Genomic_DNA"/>
</dbReference>
<dbReference type="Gene3D" id="3.90.220.20">
    <property type="entry name" value="DNA methylase specificity domains"/>
    <property type="match status" value="2"/>
</dbReference>
<dbReference type="PANTHER" id="PTHR30408:SF12">
    <property type="entry name" value="TYPE I RESTRICTION ENZYME MJAVIII SPECIFICITY SUBUNIT"/>
    <property type="match status" value="1"/>
</dbReference>
<dbReference type="PANTHER" id="PTHR30408">
    <property type="entry name" value="TYPE-1 RESTRICTION ENZYME ECOKI SPECIFICITY PROTEIN"/>
    <property type="match status" value="1"/>
</dbReference>
<dbReference type="InterPro" id="IPR052021">
    <property type="entry name" value="Type-I_RS_S_subunit"/>
</dbReference>
<keyword evidence="3" id="KW-0238">DNA-binding</keyword>
<feature type="domain" description="Type I restriction modification DNA specificity" evidence="4">
    <location>
        <begin position="12"/>
        <end position="186"/>
    </location>
</feature>
<dbReference type="OrthoDB" id="714097at2"/>
<dbReference type="RefSeq" id="WP_136836688.1">
    <property type="nucleotide sequence ID" value="NZ_SWBQ01000004.1"/>
</dbReference>
<dbReference type="Pfam" id="PF01420">
    <property type="entry name" value="Methylase_S"/>
    <property type="match status" value="1"/>
</dbReference>
<evidence type="ECO:0000313" key="6">
    <source>
        <dbReference type="Proteomes" id="UP000307244"/>
    </source>
</evidence>
<protein>
    <submittedName>
        <fullName evidence="5">Restriction endonuclease subunit S</fullName>
    </submittedName>
</protein>
<reference evidence="5 6" key="1">
    <citation type="submission" date="2019-04" db="EMBL/GenBank/DDBJ databases">
        <title>Pedobacter sp. RP-3-15 sp. nov., isolated from Arctic soil.</title>
        <authorList>
            <person name="Dahal R.H."/>
            <person name="Kim D.-U."/>
        </authorList>
    </citation>
    <scope>NUCLEOTIDE SEQUENCE [LARGE SCALE GENOMIC DNA]</scope>
    <source>
        <strain evidence="5 6">RP-3-15</strain>
    </source>
</reference>
<keyword evidence="2" id="KW-0680">Restriction system</keyword>
<gene>
    <name evidence="5" type="ORF">FA047_13910</name>
</gene>
<comment type="caution">
    <text evidence="5">The sequence shown here is derived from an EMBL/GenBank/DDBJ whole genome shotgun (WGS) entry which is preliminary data.</text>
</comment>
<dbReference type="GO" id="GO:0009307">
    <property type="term" value="P:DNA restriction-modification system"/>
    <property type="evidence" value="ECO:0007669"/>
    <property type="project" value="UniProtKB-KW"/>
</dbReference>
<dbReference type="GO" id="GO:0004519">
    <property type="term" value="F:endonuclease activity"/>
    <property type="evidence" value="ECO:0007669"/>
    <property type="project" value="UniProtKB-KW"/>
</dbReference>